<keyword evidence="2" id="KW-0560">Oxidoreductase</keyword>
<name>V9VZ54_9RHOB</name>
<dbReference type="PATRIC" id="fig|999552.6.peg.3451"/>
<dbReference type="PANTHER" id="PTHR43639:SF1">
    <property type="entry name" value="SHORT-CHAIN DEHYDROGENASE_REDUCTASE FAMILY PROTEIN"/>
    <property type="match status" value="1"/>
</dbReference>
<comment type="similarity">
    <text evidence="1">Belongs to the short-chain dehydrogenases/reductases (SDR) family.</text>
</comment>
<keyword evidence="4" id="KW-1185">Reference proteome</keyword>
<dbReference type="InterPro" id="IPR002347">
    <property type="entry name" value="SDR_fam"/>
</dbReference>
<dbReference type="GO" id="GO:0016491">
    <property type="term" value="F:oxidoreductase activity"/>
    <property type="evidence" value="ECO:0007669"/>
    <property type="project" value="UniProtKB-KW"/>
</dbReference>
<evidence type="ECO:0000313" key="4">
    <source>
        <dbReference type="Proteomes" id="UP000018780"/>
    </source>
</evidence>
<dbReference type="PRINTS" id="PR00080">
    <property type="entry name" value="SDRFAMILY"/>
</dbReference>
<sequence>MLVTGASRGIGFAAARAFAMAGAEVTILSSGAGIHAAADAIATESGRPCRGLEADITDSASVKAALAPLDRIDVLVNNAGLERITPLLDPDAAVEETFRRITDINVNGTFYVTRHAVPKMRDGGSIIVTASIWSRTAVPEFAAYIGSKHANLGFTRVMAKELGPRGIRVNAVCPGWVKTDAAMLSLTEMSQRTGRSEEDLLSEITAAQVLPGLLEPDDISAAYLYLASEGARDITGQAVMVDRGEVMA</sequence>
<dbReference type="SUPFAM" id="SSF51735">
    <property type="entry name" value="NAD(P)-binding Rossmann-fold domains"/>
    <property type="match status" value="1"/>
</dbReference>
<dbReference type="PRINTS" id="PR00081">
    <property type="entry name" value="GDHRDH"/>
</dbReference>
<evidence type="ECO:0000256" key="1">
    <source>
        <dbReference type="ARBA" id="ARBA00006484"/>
    </source>
</evidence>
<dbReference type="Proteomes" id="UP000018780">
    <property type="component" value="Chromosome"/>
</dbReference>
<dbReference type="EMBL" id="CP006773">
    <property type="protein sequence ID" value="AHD02177.1"/>
    <property type="molecule type" value="Genomic_DNA"/>
</dbReference>
<dbReference type="PANTHER" id="PTHR43639">
    <property type="entry name" value="OXIDOREDUCTASE, SHORT-CHAIN DEHYDROGENASE/REDUCTASE FAMILY (AFU_ORTHOLOGUE AFUA_5G02870)"/>
    <property type="match status" value="1"/>
</dbReference>
<evidence type="ECO:0000313" key="3">
    <source>
        <dbReference type="EMBL" id="AHD02177.1"/>
    </source>
</evidence>
<evidence type="ECO:0000256" key="2">
    <source>
        <dbReference type="ARBA" id="ARBA00023002"/>
    </source>
</evidence>
<dbReference type="CDD" id="cd05233">
    <property type="entry name" value="SDR_c"/>
    <property type="match status" value="1"/>
</dbReference>
<dbReference type="Gene3D" id="3.40.50.720">
    <property type="entry name" value="NAD(P)-binding Rossmann-like Domain"/>
    <property type="match status" value="1"/>
</dbReference>
<organism evidence="3 4">
    <name type="scientific">Leisingera methylohalidivorans DSM 14336</name>
    <dbReference type="NCBI Taxonomy" id="999552"/>
    <lineage>
        <taxon>Bacteria</taxon>
        <taxon>Pseudomonadati</taxon>
        <taxon>Pseudomonadota</taxon>
        <taxon>Alphaproteobacteria</taxon>
        <taxon>Rhodobacterales</taxon>
        <taxon>Roseobacteraceae</taxon>
        <taxon>Leisingera</taxon>
    </lineage>
</organism>
<reference evidence="3 4" key="1">
    <citation type="submission" date="2013-09" db="EMBL/GenBank/DDBJ databases">
        <authorList>
            <consortium name="DOE Joint Genome Institute"/>
            <person name="Klenk H.-P."/>
            <person name="Huntemann M."/>
            <person name="Han J."/>
            <person name="Chen A."/>
            <person name="Kyrpides N."/>
            <person name="Mavromatis K."/>
            <person name="Markowitz V."/>
            <person name="Palaniappan K."/>
            <person name="Ivanova N."/>
            <person name="Schaumberg A."/>
            <person name="Pati A."/>
            <person name="Liolios K."/>
            <person name="Nordberg H.P."/>
            <person name="Cantor M.N."/>
            <person name="Hua S.X."/>
            <person name="Woyke T."/>
        </authorList>
    </citation>
    <scope>NUCLEOTIDE SEQUENCE [LARGE SCALE GENOMIC DNA]</scope>
    <source>
        <strain evidence="3 4">DSM 14336</strain>
    </source>
</reference>
<dbReference type="FunFam" id="3.40.50.720:FF:000084">
    <property type="entry name" value="Short-chain dehydrogenase reductase"/>
    <property type="match status" value="1"/>
</dbReference>
<dbReference type="KEGG" id="lmd:METH_17375"/>
<dbReference type="HOGENOM" id="CLU_010194_1_2_5"/>
<accession>V9VZ54</accession>
<gene>
    <name evidence="3" type="ORF">METH_17375</name>
</gene>
<dbReference type="InterPro" id="IPR036291">
    <property type="entry name" value="NAD(P)-bd_dom_sf"/>
</dbReference>
<dbReference type="AlphaFoldDB" id="V9VZ54"/>
<protein>
    <submittedName>
        <fullName evidence="3">3-hydroxyacyl-CoA dehydrogenase</fullName>
    </submittedName>
</protein>
<proteinExistence type="inferred from homology"/>
<dbReference type="Pfam" id="PF13561">
    <property type="entry name" value="adh_short_C2"/>
    <property type="match status" value="1"/>
</dbReference>
<dbReference type="STRING" id="999552.METH_17375"/>